<organism evidence="1 2">
    <name type="scientific">Choristoneura fumiferana</name>
    <name type="common">Spruce budworm moth</name>
    <name type="synonym">Archips fumiferana</name>
    <dbReference type="NCBI Taxonomy" id="7141"/>
    <lineage>
        <taxon>Eukaryota</taxon>
        <taxon>Metazoa</taxon>
        <taxon>Ecdysozoa</taxon>
        <taxon>Arthropoda</taxon>
        <taxon>Hexapoda</taxon>
        <taxon>Insecta</taxon>
        <taxon>Pterygota</taxon>
        <taxon>Neoptera</taxon>
        <taxon>Endopterygota</taxon>
        <taxon>Lepidoptera</taxon>
        <taxon>Glossata</taxon>
        <taxon>Ditrysia</taxon>
        <taxon>Tortricoidea</taxon>
        <taxon>Tortricidae</taxon>
        <taxon>Tortricinae</taxon>
        <taxon>Choristoneura</taxon>
    </lineage>
</organism>
<protein>
    <submittedName>
        <fullName evidence="1">Uncharacterized protein</fullName>
    </submittedName>
</protein>
<dbReference type="EMBL" id="CM046127">
    <property type="protein sequence ID" value="KAI8441717.1"/>
    <property type="molecule type" value="Genomic_DNA"/>
</dbReference>
<name>A0ACC0KZG8_CHOFU</name>
<evidence type="ECO:0000313" key="1">
    <source>
        <dbReference type="EMBL" id="KAI8441717.1"/>
    </source>
</evidence>
<proteinExistence type="predicted"/>
<sequence>MAAACKTSKPDLVAIYRLEFYKKQKNWKFCTTERKKEEERKKAAKNAKAKLNQTYSIEPAPERDKDTSKKETEDVNLAEEAEKVRLEEAQKQDAETAPAEEKIDDLNEAFVDTETDDNTTPIMDPPTGPYSPKWSVQQWAARCRAWNCEPAGPDPQFVPSAPAQHPVWSDPTPYMTSDHTQPYHVQEDAILGQALTDYEADLFFKRKNMPCPDANVPHGAMLDTGNTRAWEPRGGCWGEGGWPRYSQVWTNQHEEWFEEICDIPEEAIEAIEALEVAQVEAAAAAGAGAGAGAGADAVDCARAHCLLAEPEPELEPRAADWRGSAASLDKGAMYRSDSLPSVSSGSFARGAALAAHSTQLDLGAGAGAGGAGEGPRRALGRGAGQRGRGARRRAAGAARRGAPPPSAVNLNRYLLPSDSVATPSSSAYAAVSPAPAELYSFDEYPTRDVGPATCDAPPPPPPPPHSLAPSSSSVFTHNPTVVNDVFVADVTIPKYSSSAERHYSTRPPLKSHPLVAGNSRFGPPSGKRASVFRFVGAMYRSDSLPSVSSGSFARGAALAAHSTQLDLGRGRGRGRGGAGAGPGGGGALSAAALASAVAGHAAALRVLLGEARRRRLQVSPPPAELYSFDEYPTRDVGPATCDAPPPRPRPALTGPLVFLRVHTQPHCRQRRHPLVAGNSRFGPPSGKRASVFRFVVATFLPQRLSGLRAM</sequence>
<reference evidence="1 2" key="1">
    <citation type="journal article" date="2022" name="Genome Biol. Evol.">
        <title>The Spruce Budworm Genome: Reconstructing the Evolutionary History of Antifreeze Proteins.</title>
        <authorList>
            <person name="Beliveau C."/>
            <person name="Gagne P."/>
            <person name="Picq S."/>
            <person name="Vernygora O."/>
            <person name="Keeling C.I."/>
            <person name="Pinkney K."/>
            <person name="Doucet D."/>
            <person name="Wen F."/>
            <person name="Johnston J.S."/>
            <person name="Maaroufi H."/>
            <person name="Boyle B."/>
            <person name="Laroche J."/>
            <person name="Dewar K."/>
            <person name="Juretic N."/>
            <person name="Blackburn G."/>
            <person name="Nisole A."/>
            <person name="Brunet B."/>
            <person name="Brandao M."/>
            <person name="Lumley L."/>
            <person name="Duan J."/>
            <person name="Quan G."/>
            <person name="Lucarotti C.J."/>
            <person name="Roe A.D."/>
            <person name="Sperling F.A.H."/>
            <person name="Levesque R.C."/>
            <person name="Cusson M."/>
        </authorList>
    </citation>
    <scope>NUCLEOTIDE SEQUENCE [LARGE SCALE GENOMIC DNA]</scope>
    <source>
        <strain evidence="1">Glfc:IPQL:Cfum</strain>
    </source>
</reference>
<keyword evidence="2" id="KW-1185">Reference proteome</keyword>
<dbReference type="Proteomes" id="UP001064048">
    <property type="component" value="Chromosome 27"/>
</dbReference>
<comment type="caution">
    <text evidence="1">The sequence shown here is derived from an EMBL/GenBank/DDBJ whole genome shotgun (WGS) entry which is preliminary data.</text>
</comment>
<gene>
    <name evidence="1" type="ORF">MSG28_015247</name>
</gene>
<evidence type="ECO:0000313" key="2">
    <source>
        <dbReference type="Proteomes" id="UP001064048"/>
    </source>
</evidence>
<accession>A0ACC0KZG8</accession>